<proteinExistence type="predicted"/>
<dbReference type="EMBL" id="ML145227">
    <property type="protein sequence ID" value="TBU53054.1"/>
    <property type="molecule type" value="Genomic_DNA"/>
</dbReference>
<dbReference type="Proteomes" id="UP000292082">
    <property type="component" value="Unassembled WGS sequence"/>
</dbReference>
<reference evidence="2 3" key="1">
    <citation type="submission" date="2019-01" db="EMBL/GenBank/DDBJ databases">
        <title>Draft genome sequences of three monokaryotic isolates of the white-rot basidiomycete fungus Dichomitus squalens.</title>
        <authorList>
            <consortium name="DOE Joint Genome Institute"/>
            <person name="Lopez S.C."/>
            <person name="Andreopoulos B."/>
            <person name="Pangilinan J."/>
            <person name="Lipzen A."/>
            <person name="Riley R."/>
            <person name="Ahrendt S."/>
            <person name="Ng V."/>
            <person name="Barry K."/>
            <person name="Daum C."/>
            <person name="Grigoriev I.V."/>
            <person name="Hilden K.S."/>
            <person name="Makela M.R."/>
            <person name="de Vries R.P."/>
        </authorList>
    </citation>
    <scope>NUCLEOTIDE SEQUENCE [LARGE SCALE GENOMIC DNA]</scope>
    <source>
        <strain evidence="2 3">CBS 464.89</strain>
    </source>
</reference>
<evidence type="ECO:0000313" key="2">
    <source>
        <dbReference type="EMBL" id="TBU53054.1"/>
    </source>
</evidence>
<name>A0A4Q9PDV2_9APHY</name>
<organism evidence="2 3">
    <name type="scientific">Dichomitus squalens</name>
    <dbReference type="NCBI Taxonomy" id="114155"/>
    <lineage>
        <taxon>Eukaryota</taxon>
        <taxon>Fungi</taxon>
        <taxon>Dikarya</taxon>
        <taxon>Basidiomycota</taxon>
        <taxon>Agaricomycotina</taxon>
        <taxon>Agaricomycetes</taxon>
        <taxon>Polyporales</taxon>
        <taxon>Polyporaceae</taxon>
        <taxon>Dichomitus</taxon>
    </lineage>
</organism>
<feature type="region of interest" description="Disordered" evidence="1">
    <location>
        <begin position="1"/>
        <end position="97"/>
    </location>
</feature>
<gene>
    <name evidence="2" type="ORF">BD310DRAFT_938847</name>
</gene>
<accession>A0A4Q9PDV2</accession>
<feature type="compositionally biased region" description="Polar residues" evidence="1">
    <location>
        <begin position="7"/>
        <end position="27"/>
    </location>
</feature>
<protein>
    <submittedName>
        <fullName evidence="2">Uncharacterized protein</fullName>
    </submittedName>
</protein>
<evidence type="ECO:0000313" key="3">
    <source>
        <dbReference type="Proteomes" id="UP000292082"/>
    </source>
</evidence>
<dbReference type="AlphaFoldDB" id="A0A4Q9PDV2"/>
<sequence length="110" mass="12322">MCLQLPSRPSRSFQTQSHRTTSASARGSTMRAAITNAAVRPKPIASARQTVGKDPLETRPSDTGMLPSRWRRPWTPTGCFPKTPSAPRAPLPRPKSPSKLICRWPWRTFR</sequence>
<evidence type="ECO:0000256" key="1">
    <source>
        <dbReference type="SAM" id="MobiDB-lite"/>
    </source>
</evidence>
<keyword evidence="3" id="KW-1185">Reference proteome</keyword>